<evidence type="ECO:0000313" key="18">
    <source>
        <dbReference type="Proteomes" id="UP000478483"/>
    </source>
</evidence>
<dbReference type="PROSITE" id="PS00211">
    <property type="entry name" value="ABC_TRANSPORTER_1"/>
    <property type="match status" value="1"/>
</dbReference>
<dbReference type="SUPFAM" id="SSF52540">
    <property type="entry name" value="P-loop containing nucleoside triphosphate hydrolases"/>
    <property type="match status" value="1"/>
</dbReference>
<dbReference type="PANTHER" id="PTHR24221:SF654">
    <property type="entry name" value="ATP-BINDING CASSETTE SUB-FAMILY B MEMBER 6"/>
    <property type="match status" value="1"/>
</dbReference>
<evidence type="ECO:0000256" key="2">
    <source>
        <dbReference type="ARBA" id="ARBA00022692"/>
    </source>
</evidence>
<feature type="transmembrane region" description="Helical" evidence="7">
    <location>
        <begin position="244"/>
        <end position="270"/>
    </location>
</feature>
<gene>
    <name evidence="14" type="ORF">DW264_16675</name>
    <name evidence="13" type="ORF">DW856_06795</name>
    <name evidence="12" type="ORF">DW927_09830</name>
    <name evidence="11" type="ORF">GCK47_00675</name>
    <name evidence="10" type="ORF">GMD50_01470</name>
</gene>
<keyword evidence="3" id="KW-0547">Nucleotide-binding</keyword>
<keyword evidence="4 13" id="KW-0067">ATP-binding</keyword>
<dbReference type="InterPro" id="IPR003439">
    <property type="entry name" value="ABC_transporter-like_ATP-bd"/>
</dbReference>
<evidence type="ECO:0000313" key="16">
    <source>
        <dbReference type="Proteomes" id="UP000284051"/>
    </source>
</evidence>
<evidence type="ECO:0000313" key="13">
    <source>
        <dbReference type="EMBL" id="RHC17847.1"/>
    </source>
</evidence>
<dbReference type="RefSeq" id="WP_015520184.1">
    <property type="nucleotide sequence ID" value="NZ_JBGKEX010000003.1"/>
</dbReference>
<dbReference type="Proteomes" id="UP000479531">
    <property type="component" value="Unassembled WGS sequence"/>
</dbReference>
<dbReference type="PROSITE" id="PS50893">
    <property type="entry name" value="ABC_TRANSPORTER_2"/>
    <property type="match status" value="1"/>
</dbReference>
<sequence>MNEYFKKHKVHLMAWVFFAVLKTIAAVLFALYMQKMIDAVSAMDAQKMLHTSIAGVVIVVCYAAFGYVGSYFEMKFSQKVLVDVRQDICKSIVSTDLDSYRLHKSAEYTSILNNDIGMLDEKYFLCLPNIVIQILTFLIATVTLYQMEPWLAFSAILLCAVPLIVPFLFGKQISARQKSYIHVLDWYNGKLKNIWNGYEVIKSYHVEREILTDYEKCNWEVERTHFSVRNTQNMSRSISGGVGFLIDVCMMGIAGILVLKGYVTVGILIATIQLMNYIQTPIQWISKLLADYKTSQPVLKRVTDILNLPKDADHGEKLKTALPISVENLRFSYEEGEEVLHNLSVTFEPGKKYAIVGNSGSGKSTFMYVLMHYYNHFEGEIRFGSQSISDIQKKELYRSIALIHQNVVVLDGTLRDNVSLYESYSDENIKQALIRAGMGDYLNEKGLDFTIQESGSNLSGGEKQRIAIARAFLRNTPVMILDEATSSLDSLMAAKIEQTVLQSDTTILNIVHQLKADSLKQYDEILVFSKGAIIERGNYDELIQKDGIFRSLLSVMSA</sequence>
<dbReference type="GO" id="GO:0034040">
    <property type="term" value="F:ATPase-coupled lipid transmembrane transporter activity"/>
    <property type="evidence" value="ECO:0007669"/>
    <property type="project" value="TreeGrafter"/>
</dbReference>
<evidence type="ECO:0000256" key="3">
    <source>
        <dbReference type="ARBA" id="ARBA00022741"/>
    </source>
</evidence>
<evidence type="ECO:0000256" key="5">
    <source>
        <dbReference type="ARBA" id="ARBA00022989"/>
    </source>
</evidence>
<dbReference type="GO" id="GO:0005886">
    <property type="term" value="C:plasma membrane"/>
    <property type="evidence" value="ECO:0007669"/>
    <property type="project" value="UniProtKB-SubCell"/>
</dbReference>
<dbReference type="InterPro" id="IPR017871">
    <property type="entry name" value="ABC_transporter-like_CS"/>
</dbReference>
<keyword evidence="5 7" id="KW-1133">Transmembrane helix</keyword>
<dbReference type="EMBL" id="QRID01000023">
    <property type="protein sequence ID" value="RHG25615.1"/>
    <property type="molecule type" value="Genomic_DNA"/>
</dbReference>
<feature type="domain" description="ABC transporter" evidence="8">
    <location>
        <begin position="324"/>
        <end position="555"/>
    </location>
</feature>
<organism evidence="13 15">
    <name type="scientific">Roseburia intestinalis</name>
    <dbReference type="NCBI Taxonomy" id="166486"/>
    <lineage>
        <taxon>Bacteria</taxon>
        <taxon>Bacillati</taxon>
        <taxon>Bacillota</taxon>
        <taxon>Clostridia</taxon>
        <taxon>Lachnospirales</taxon>
        <taxon>Lachnospiraceae</taxon>
        <taxon>Roseburia</taxon>
    </lineage>
</organism>
<dbReference type="InterPro" id="IPR036640">
    <property type="entry name" value="ABC1_TM_sf"/>
</dbReference>
<reference evidence="11 19" key="3">
    <citation type="submission" date="2019-10" db="EMBL/GenBank/DDBJ databases">
        <title>Roseburia spp. ameliorate alcoholic fatty liver via restoration of gut barrier function.</title>
        <authorList>
            <person name="Seo B."/>
            <person name="Ko G."/>
        </authorList>
    </citation>
    <scope>NUCLEOTIDE SEQUENCE [LARGE SCALE GENOMIC DNA]</scope>
    <source>
        <strain evidence="11 19">SNUG30017</strain>
    </source>
</reference>
<evidence type="ECO:0000313" key="15">
    <source>
        <dbReference type="Proteomes" id="UP000283513"/>
    </source>
</evidence>
<dbReference type="GO" id="GO:0016887">
    <property type="term" value="F:ATP hydrolysis activity"/>
    <property type="evidence" value="ECO:0007669"/>
    <property type="project" value="InterPro"/>
</dbReference>
<evidence type="ECO:0000256" key="4">
    <source>
        <dbReference type="ARBA" id="ARBA00022840"/>
    </source>
</evidence>
<evidence type="ECO:0000256" key="7">
    <source>
        <dbReference type="SAM" id="Phobius"/>
    </source>
</evidence>
<dbReference type="SMART" id="SM00382">
    <property type="entry name" value="AAA"/>
    <property type="match status" value="1"/>
</dbReference>
<keyword evidence="2 7" id="KW-0812">Transmembrane</keyword>
<dbReference type="PANTHER" id="PTHR24221">
    <property type="entry name" value="ATP-BINDING CASSETTE SUB-FAMILY B"/>
    <property type="match status" value="1"/>
</dbReference>
<dbReference type="InterPro" id="IPR003593">
    <property type="entry name" value="AAA+_ATPase"/>
</dbReference>
<dbReference type="AlphaFoldDB" id="A0A3R6E0H2"/>
<comment type="caution">
    <text evidence="13">The sequence shown here is derived from an EMBL/GenBank/DDBJ whole genome shotgun (WGS) entry which is preliminary data.</text>
</comment>
<evidence type="ECO:0000259" key="8">
    <source>
        <dbReference type="PROSITE" id="PS50893"/>
    </source>
</evidence>
<dbReference type="EMBL" id="QSFP01000010">
    <property type="protein sequence ID" value="RHA66887.1"/>
    <property type="molecule type" value="Genomic_DNA"/>
</dbReference>
<dbReference type="EMBL" id="WGGT01000001">
    <property type="protein sequence ID" value="MVQ44259.1"/>
    <property type="molecule type" value="Genomic_DNA"/>
</dbReference>
<dbReference type="Proteomes" id="UP000284465">
    <property type="component" value="Unassembled WGS sequence"/>
</dbReference>
<dbReference type="CDD" id="cd07346">
    <property type="entry name" value="ABC_6TM_exporters"/>
    <property type="match status" value="1"/>
</dbReference>
<dbReference type="Pfam" id="PF00664">
    <property type="entry name" value="ABC_membrane"/>
    <property type="match status" value="1"/>
</dbReference>
<dbReference type="InterPro" id="IPR027417">
    <property type="entry name" value="P-loop_NTPase"/>
</dbReference>
<dbReference type="Gene3D" id="1.20.1560.10">
    <property type="entry name" value="ABC transporter type 1, transmembrane domain"/>
    <property type="match status" value="1"/>
</dbReference>
<dbReference type="Pfam" id="PF00005">
    <property type="entry name" value="ABC_tran"/>
    <property type="match status" value="1"/>
</dbReference>
<evidence type="ECO:0000256" key="6">
    <source>
        <dbReference type="ARBA" id="ARBA00023136"/>
    </source>
</evidence>
<dbReference type="GO" id="GO:0140359">
    <property type="term" value="F:ABC-type transporter activity"/>
    <property type="evidence" value="ECO:0007669"/>
    <property type="project" value="InterPro"/>
</dbReference>
<dbReference type="Proteomes" id="UP000283513">
    <property type="component" value="Unassembled WGS sequence"/>
</dbReference>
<dbReference type="GO" id="GO:0005524">
    <property type="term" value="F:ATP binding"/>
    <property type="evidence" value="ECO:0007669"/>
    <property type="project" value="UniProtKB-KW"/>
</dbReference>
<reference evidence="15 16" key="1">
    <citation type="submission" date="2018-08" db="EMBL/GenBank/DDBJ databases">
        <title>A genome reference for cultivated species of the human gut microbiota.</title>
        <authorList>
            <person name="Zou Y."/>
            <person name="Xue W."/>
            <person name="Luo G."/>
        </authorList>
    </citation>
    <scope>NUCLEOTIDE SEQUENCE [LARGE SCALE GENOMIC DNA]</scope>
    <source>
        <strain evidence="14 16">AM22-21LB</strain>
        <strain evidence="13 15">AM37-1AC</strain>
        <strain evidence="12 17">AM43-11</strain>
    </source>
</reference>
<protein>
    <submittedName>
        <fullName evidence="13">ABC transporter ATP-binding protein</fullName>
    </submittedName>
    <submittedName>
        <fullName evidence="10">ATP-binding cassette domain-containing protein</fullName>
    </submittedName>
</protein>
<dbReference type="InterPro" id="IPR011527">
    <property type="entry name" value="ABC1_TM_dom"/>
</dbReference>
<dbReference type="Proteomes" id="UP000284051">
    <property type="component" value="Unassembled WGS sequence"/>
</dbReference>
<reference evidence="10 18" key="2">
    <citation type="journal article" date="2019" name="Nat. Med.">
        <title>A library of human gut bacterial isolates paired with longitudinal multiomics data enables mechanistic microbiome research.</title>
        <authorList>
            <person name="Poyet M."/>
            <person name="Groussin M."/>
            <person name="Gibbons S.M."/>
            <person name="Avila-Pacheco J."/>
            <person name="Jiang X."/>
            <person name="Kearney S.M."/>
            <person name="Perrotta A.R."/>
            <person name="Berdy B."/>
            <person name="Zhao S."/>
            <person name="Lieberman T.D."/>
            <person name="Swanson P.K."/>
            <person name="Smith M."/>
            <person name="Roesemann S."/>
            <person name="Alexander J.E."/>
            <person name="Rich S.A."/>
            <person name="Livny J."/>
            <person name="Vlamakis H."/>
            <person name="Clish C."/>
            <person name="Bullock K."/>
            <person name="Deik A."/>
            <person name="Scott J."/>
            <person name="Pierce K.A."/>
            <person name="Xavier R.J."/>
            <person name="Alm E.J."/>
        </authorList>
    </citation>
    <scope>NUCLEOTIDE SEQUENCE [LARGE SCALE GENOMIC DNA]</scope>
    <source>
        <strain evidence="10 18">BIOML-A1</strain>
    </source>
</reference>
<dbReference type="SUPFAM" id="SSF90123">
    <property type="entry name" value="ABC transporter transmembrane region"/>
    <property type="match status" value="1"/>
</dbReference>
<dbReference type="Proteomes" id="UP000478483">
    <property type="component" value="Unassembled WGS sequence"/>
</dbReference>
<dbReference type="InterPro" id="IPR039421">
    <property type="entry name" value="Type_1_exporter"/>
</dbReference>
<evidence type="ECO:0000256" key="1">
    <source>
        <dbReference type="ARBA" id="ARBA00004651"/>
    </source>
</evidence>
<proteinExistence type="predicted"/>
<feature type="transmembrane region" description="Helical" evidence="7">
    <location>
        <begin position="12"/>
        <end position="33"/>
    </location>
</feature>
<evidence type="ECO:0000313" key="14">
    <source>
        <dbReference type="EMBL" id="RHG25615.1"/>
    </source>
</evidence>
<dbReference type="EMBL" id="WNAJ01000001">
    <property type="protein sequence ID" value="MTR83739.1"/>
    <property type="molecule type" value="Genomic_DNA"/>
</dbReference>
<feature type="transmembrane region" description="Helical" evidence="7">
    <location>
        <begin position="53"/>
        <end position="72"/>
    </location>
</feature>
<comment type="subcellular location">
    <subcellularLocation>
        <location evidence="1">Cell membrane</location>
        <topology evidence="1">Multi-pass membrane protein</topology>
    </subcellularLocation>
</comment>
<evidence type="ECO:0000313" key="11">
    <source>
        <dbReference type="EMBL" id="MVQ44259.1"/>
    </source>
</evidence>
<evidence type="ECO:0000313" key="10">
    <source>
        <dbReference type="EMBL" id="MTR83739.1"/>
    </source>
</evidence>
<dbReference type="PROSITE" id="PS50929">
    <property type="entry name" value="ABC_TM1F"/>
    <property type="match status" value="1"/>
</dbReference>
<feature type="transmembrane region" description="Helical" evidence="7">
    <location>
        <begin position="150"/>
        <end position="169"/>
    </location>
</feature>
<evidence type="ECO:0000313" key="19">
    <source>
        <dbReference type="Proteomes" id="UP000479531"/>
    </source>
</evidence>
<keyword evidence="6 7" id="KW-0472">Membrane</keyword>
<dbReference type="Gene3D" id="3.40.50.300">
    <property type="entry name" value="P-loop containing nucleotide triphosphate hydrolases"/>
    <property type="match status" value="1"/>
</dbReference>
<evidence type="ECO:0000313" key="17">
    <source>
        <dbReference type="Proteomes" id="UP000284465"/>
    </source>
</evidence>
<evidence type="ECO:0000313" key="12">
    <source>
        <dbReference type="EMBL" id="RHA66887.1"/>
    </source>
</evidence>
<accession>A0A3R6E0H2</accession>
<feature type="domain" description="ABC transmembrane type-1" evidence="9">
    <location>
        <begin position="16"/>
        <end position="294"/>
    </location>
</feature>
<name>A0A3R6E0H2_9FIRM</name>
<feature type="transmembrane region" description="Helical" evidence="7">
    <location>
        <begin position="123"/>
        <end position="144"/>
    </location>
</feature>
<evidence type="ECO:0000259" key="9">
    <source>
        <dbReference type="PROSITE" id="PS50929"/>
    </source>
</evidence>
<dbReference type="EMBL" id="QSHO01000005">
    <property type="protein sequence ID" value="RHC17847.1"/>
    <property type="molecule type" value="Genomic_DNA"/>
</dbReference>